<dbReference type="Gene3D" id="3.90.550.10">
    <property type="entry name" value="Spore Coat Polysaccharide Biosynthesis Protein SpsA, Chain A"/>
    <property type="match status" value="1"/>
</dbReference>
<keyword evidence="3" id="KW-0808">Transferase</keyword>
<dbReference type="InterPro" id="IPR001173">
    <property type="entry name" value="Glyco_trans_2-like"/>
</dbReference>
<dbReference type="EMBL" id="LBUP01000001">
    <property type="protein sequence ID" value="KKQ67238.1"/>
    <property type="molecule type" value="Genomic_DNA"/>
</dbReference>
<evidence type="ECO:0000313" key="7">
    <source>
        <dbReference type="Proteomes" id="UP000034235"/>
    </source>
</evidence>
<dbReference type="GO" id="GO:0016757">
    <property type="term" value="F:glycosyltransferase activity"/>
    <property type="evidence" value="ECO:0007669"/>
    <property type="project" value="UniProtKB-KW"/>
</dbReference>
<evidence type="ECO:0000313" key="6">
    <source>
        <dbReference type="EMBL" id="KKQ67238.1"/>
    </source>
</evidence>
<dbReference type="InterPro" id="IPR029044">
    <property type="entry name" value="Nucleotide-diphossugar_trans"/>
</dbReference>
<dbReference type="PANTHER" id="PTHR43179">
    <property type="entry name" value="RHAMNOSYLTRANSFERASE WBBL"/>
    <property type="match status" value="1"/>
</dbReference>
<keyword evidence="4" id="KW-0812">Transmembrane</keyword>
<dbReference type="PANTHER" id="PTHR43179:SF12">
    <property type="entry name" value="GALACTOFURANOSYLTRANSFERASE GLFT2"/>
    <property type="match status" value="1"/>
</dbReference>
<proteinExistence type="inferred from homology"/>
<gene>
    <name evidence="6" type="ORF">US86_C0001G0165</name>
</gene>
<evidence type="ECO:0000256" key="2">
    <source>
        <dbReference type="ARBA" id="ARBA00022676"/>
    </source>
</evidence>
<name>A0A0G0JHT6_9BACT</name>
<comment type="caution">
    <text evidence="6">The sequence shown here is derived from an EMBL/GenBank/DDBJ whole genome shotgun (WGS) entry which is preliminary data.</text>
</comment>
<evidence type="ECO:0000256" key="1">
    <source>
        <dbReference type="ARBA" id="ARBA00006739"/>
    </source>
</evidence>
<dbReference type="Pfam" id="PF00535">
    <property type="entry name" value="Glycos_transf_2"/>
    <property type="match status" value="1"/>
</dbReference>
<evidence type="ECO:0000256" key="3">
    <source>
        <dbReference type="ARBA" id="ARBA00022679"/>
    </source>
</evidence>
<dbReference type="CDD" id="cd04186">
    <property type="entry name" value="GT_2_like_c"/>
    <property type="match status" value="1"/>
</dbReference>
<sequence>MKSPPVSVIIVTYNSKDYISQCLDSVLAISYKPVEIIIVDNNSTDVTRTILSKYKARVKLILSEKNLGYAEGNNLGINSSIGEYIFLLNPDTLVEKDFLEPLVYAMETDKQIAVCQPAVYLLQDPTKLNLTGKRTHFLGFDWIKDYNSSSLPPSGNITSFSGCGVLLKRKILKRTGLFDPEYFMYYEDSDLSWRLKLFGYKIEFVPTSKMYHDYKYIPVENYQPLKKKLFYNERNRLLTIFKNYSINTLLLILPSMIFMEIGLVLLSFSEGWVSEKLRSYFSIWQLLPHIQKERNSIQKMRVVSDKDIVRDYENEITFEKFNNIVMKILVNPVLSFYWYLVRRYI</sequence>
<keyword evidence="4" id="KW-0472">Membrane</keyword>
<keyword evidence="4" id="KW-1133">Transmembrane helix</keyword>
<protein>
    <recommendedName>
        <fullName evidence="5">Glycosyltransferase 2-like domain-containing protein</fullName>
    </recommendedName>
</protein>
<feature type="transmembrane region" description="Helical" evidence="4">
    <location>
        <begin position="244"/>
        <end position="268"/>
    </location>
</feature>
<evidence type="ECO:0000259" key="5">
    <source>
        <dbReference type="Pfam" id="PF00535"/>
    </source>
</evidence>
<dbReference type="AlphaFoldDB" id="A0A0G0JHT6"/>
<reference evidence="6 7" key="1">
    <citation type="journal article" date="2015" name="Nature">
        <title>rRNA introns, odd ribosomes, and small enigmatic genomes across a large radiation of phyla.</title>
        <authorList>
            <person name="Brown C.T."/>
            <person name="Hug L.A."/>
            <person name="Thomas B.C."/>
            <person name="Sharon I."/>
            <person name="Castelle C.J."/>
            <person name="Singh A."/>
            <person name="Wilkins M.J."/>
            <person name="Williams K.H."/>
            <person name="Banfield J.F."/>
        </authorList>
    </citation>
    <scope>NUCLEOTIDE SEQUENCE [LARGE SCALE GENOMIC DNA]</scope>
</reference>
<keyword evidence="2" id="KW-0328">Glycosyltransferase</keyword>
<accession>A0A0G0JHT6</accession>
<comment type="similarity">
    <text evidence="1">Belongs to the glycosyltransferase 2 family.</text>
</comment>
<evidence type="ECO:0000256" key="4">
    <source>
        <dbReference type="SAM" id="Phobius"/>
    </source>
</evidence>
<feature type="transmembrane region" description="Helical" evidence="4">
    <location>
        <begin position="324"/>
        <end position="341"/>
    </location>
</feature>
<feature type="domain" description="Glycosyltransferase 2-like" evidence="5">
    <location>
        <begin position="7"/>
        <end position="174"/>
    </location>
</feature>
<organism evidence="6 7">
    <name type="scientific">Candidatus Daviesbacteria bacterium GW2011_GWA2_38_24</name>
    <dbReference type="NCBI Taxonomy" id="1618422"/>
    <lineage>
        <taxon>Bacteria</taxon>
        <taxon>Candidatus Daviesiibacteriota</taxon>
    </lineage>
</organism>
<dbReference type="SUPFAM" id="SSF53448">
    <property type="entry name" value="Nucleotide-diphospho-sugar transferases"/>
    <property type="match status" value="1"/>
</dbReference>
<dbReference type="Proteomes" id="UP000034235">
    <property type="component" value="Unassembled WGS sequence"/>
</dbReference>